<name>A0A395RQW7_9HYPO</name>
<comment type="caution">
    <text evidence="2">The sequence shown here is derived from an EMBL/GenBank/DDBJ whole genome shotgun (WGS) entry which is preliminary data.</text>
</comment>
<sequence length="364" mass="41673">MGLRRVRTIWWSKRRFLSWWHFKDEIAEIVGLMIECIPEIIEYLAYGIPPNRTEAHFCSPSDSKTLVETDRKAIIIITEPPNPALIGGKRPIEVFFEKWIRNAMLDITISVVRIEAHTGSRMNKTWAELRKTLLHDEPAKDKWNYLDVSSLLPVSTPYMFTGPKTQLLANICKISNEKALLRRSLRGTLLSCGGCHTPSHIDPARLGTYLTVHKGYFGFGFIATENSNDIQSWLSDPASVKHLAQYVVLRPGQTVFFPSRTIDFVFRLNDHQTFATSGSILLWHGIMDWLQILKRQELNKTLFSDITPALTKNYVKAMETIIDACIKHNDLEYVGGLEVAKTIQYTVKNWKFFKPDDEDVVMSG</sequence>
<evidence type="ECO:0000259" key="1">
    <source>
        <dbReference type="PROSITE" id="PS51184"/>
    </source>
</evidence>
<dbReference type="AlphaFoldDB" id="A0A395RQW7"/>
<dbReference type="STRING" id="694270.A0A395RQW7"/>
<gene>
    <name evidence="2" type="ORF">FLONG3_10179</name>
</gene>
<reference evidence="2" key="1">
    <citation type="journal article" date="2018" name="PLoS Pathog.">
        <title>Evolution of structural diversity of trichothecenes, a family of toxins produced by plant pathogenic and entomopathogenic fungi.</title>
        <authorList>
            <person name="Proctor R.H."/>
            <person name="McCormick S.P."/>
            <person name="Kim H.S."/>
            <person name="Cardoza R.E."/>
            <person name="Stanley A.M."/>
            <person name="Lindo L."/>
            <person name="Kelly A."/>
            <person name="Brown D.W."/>
            <person name="Lee T."/>
            <person name="Vaughan M.M."/>
            <person name="Alexander N.J."/>
            <person name="Busman M."/>
            <person name="Gutierrez S."/>
        </authorList>
    </citation>
    <scope>NUCLEOTIDE SEQUENCE [LARGE SCALE GENOMIC DNA]</scope>
    <source>
        <strain evidence="2">NRRL 20695</strain>
    </source>
</reference>
<dbReference type="InterPro" id="IPR003347">
    <property type="entry name" value="JmjC_dom"/>
</dbReference>
<dbReference type="SUPFAM" id="SSF51197">
    <property type="entry name" value="Clavaminate synthase-like"/>
    <property type="match status" value="1"/>
</dbReference>
<dbReference type="EMBL" id="PXOG01000285">
    <property type="protein sequence ID" value="RGP62530.1"/>
    <property type="molecule type" value="Genomic_DNA"/>
</dbReference>
<feature type="domain" description="JmjC" evidence="1">
    <location>
        <begin position="163"/>
        <end position="297"/>
    </location>
</feature>
<dbReference type="Proteomes" id="UP000266234">
    <property type="component" value="Unassembled WGS sequence"/>
</dbReference>
<evidence type="ECO:0000313" key="2">
    <source>
        <dbReference type="EMBL" id="RGP62530.1"/>
    </source>
</evidence>
<protein>
    <submittedName>
        <fullName evidence="2">Atp synthase subunit alpha</fullName>
    </submittedName>
</protein>
<evidence type="ECO:0000313" key="3">
    <source>
        <dbReference type="Proteomes" id="UP000266234"/>
    </source>
</evidence>
<dbReference type="OrthoDB" id="5077844at2759"/>
<proteinExistence type="predicted"/>
<organism evidence="2 3">
    <name type="scientific">Fusarium longipes</name>
    <dbReference type="NCBI Taxonomy" id="694270"/>
    <lineage>
        <taxon>Eukaryota</taxon>
        <taxon>Fungi</taxon>
        <taxon>Dikarya</taxon>
        <taxon>Ascomycota</taxon>
        <taxon>Pezizomycotina</taxon>
        <taxon>Sordariomycetes</taxon>
        <taxon>Hypocreomycetidae</taxon>
        <taxon>Hypocreales</taxon>
        <taxon>Nectriaceae</taxon>
        <taxon>Fusarium</taxon>
    </lineage>
</organism>
<accession>A0A395RQW7</accession>
<keyword evidence="3" id="KW-1185">Reference proteome</keyword>
<dbReference type="PROSITE" id="PS51184">
    <property type="entry name" value="JMJC"/>
    <property type="match status" value="1"/>
</dbReference>